<protein>
    <submittedName>
        <fullName evidence="3">ADP-heptose--LPS heptosyltransferase RfaF</fullName>
    </submittedName>
</protein>
<dbReference type="InterPro" id="IPR002201">
    <property type="entry name" value="Glyco_trans_9"/>
</dbReference>
<dbReference type="PANTHER" id="PTHR30160:SF22">
    <property type="entry name" value="LIPOPOLYSACCHARIDE CORE BIOSYNTHESIS PROTEIN"/>
    <property type="match status" value="1"/>
</dbReference>
<evidence type="ECO:0000313" key="3">
    <source>
        <dbReference type="EMBL" id="NER09896.1"/>
    </source>
</evidence>
<evidence type="ECO:0000313" key="4">
    <source>
        <dbReference type="Proteomes" id="UP000468443"/>
    </source>
</evidence>
<organism evidence="3 4">
    <name type="scientific">Muriicola jejuensis</name>
    <dbReference type="NCBI Taxonomy" id="504488"/>
    <lineage>
        <taxon>Bacteria</taxon>
        <taxon>Pseudomonadati</taxon>
        <taxon>Bacteroidota</taxon>
        <taxon>Flavobacteriia</taxon>
        <taxon>Flavobacteriales</taxon>
        <taxon>Flavobacteriaceae</taxon>
        <taxon>Muriicola</taxon>
    </lineage>
</organism>
<dbReference type="GO" id="GO:0009244">
    <property type="term" value="P:lipopolysaccharide core region biosynthetic process"/>
    <property type="evidence" value="ECO:0007669"/>
    <property type="project" value="TreeGrafter"/>
</dbReference>
<dbReference type="GO" id="GO:0005829">
    <property type="term" value="C:cytosol"/>
    <property type="evidence" value="ECO:0007669"/>
    <property type="project" value="TreeGrafter"/>
</dbReference>
<dbReference type="Proteomes" id="UP000468443">
    <property type="component" value="Unassembled WGS sequence"/>
</dbReference>
<dbReference type="PANTHER" id="PTHR30160">
    <property type="entry name" value="TETRAACYLDISACCHARIDE 4'-KINASE-RELATED"/>
    <property type="match status" value="1"/>
</dbReference>
<comment type="caution">
    <text evidence="3">The sequence shown here is derived from an EMBL/GenBank/DDBJ whole genome shotgun (WGS) entry which is preliminary data.</text>
</comment>
<evidence type="ECO:0000256" key="2">
    <source>
        <dbReference type="ARBA" id="ARBA00022679"/>
    </source>
</evidence>
<keyword evidence="1" id="KW-0328">Glycosyltransferase</keyword>
<dbReference type="SUPFAM" id="SSF53756">
    <property type="entry name" value="UDP-Glycosyltransferase/glycogen phosphorylase"/>
    <property type="match status" value="1"/>
</dbReference>
<keyword evidence="4" id="KW-1185">Reference proteome</keyword>
<proteinExistence type="predicted"/>
<dbReference type="GO" id="GO:0008713">
    <property type="term" value="F:ADP-heptose-lipopolysaccharide heptosyltransferase activity"/>
    <property type="evidence" value="ECO:0007669"/>
    <property type="project" value="TreeGrafter"/>
</dbReference>
<dbReference type="EMBL" id="JAABOP010000001">
    <property type="protein sequence ID" value="NER09896.1"/>
    <property type="molecule type" value="Genomic_DNA"/>
</dbReference>
<keyword evidence="2 3" id="KW-0808">Transferase</keyword>
<dbReference type="Gene3D" id="3.40.50.2000">
    <property type="entry name" value="Glycogen Phosphorylase B"/>
    <property type="match status" value="2"/>
</dbReference>
<dbReference type="Pfam" id="PF01075">
    <property type="entry name" value="Glyco_transf_9"/>
    <property type="match status" value="1"/>
</dbReference>
<dbReference type="AlphaFoldDB" id="A0A6P0UI81"/>
<name>A0A6P0UI81_9FLAO</name>
<reference evidence="3 4" key="1">
    <citation type="submission" date="2020-01" db="EMBL/GenBank/DDBJ databases">
        <title>Muriicola jejuensis KCTC 22299.</title>
        <authorList>
            <person name="Wang G."/>
        </authorList>
    </citation>
    <scope>NUCLEOTIDE SEQUENCE [LARGE SCALE GENOMIC DNA]</scope>
    <source>
        <strain evidence="3 4">KCTC 22299</strain>
    </source>
</reference>
<accession>A0A6P0UI81</accession>
<evidence type="ECO:0000256" key="1">
    <source>
        <dbReference type="ARBA" id="ARBA00022676"/>
    </source>
</evidence>
<gene>
    <name evidence="3" type="ORF">GWK09_05170</name>
</gene>
<dbReference type="InterPro" id="IPR051199">
    <property type="entry name" value="LPS_LOS_Heptosyltrfase"/>
</dbReference>
<sequence length="332" mass="37628">MGDVAMTVPVLLSLLRLNPQLKLRILTRPFFTPIFKDIPNIEVIAADLKNKHRGIPGIYRLAKTLKKDSISGIADLHNVLRTKILRLFFFGTGLPFIQLNKGRKEKRNLTRWKEKDISPLKSTHERYADVFRKMGYSVELKPVDTLARRSASKAAEEYAFKESKKLIGIAPFAAFQGKMYPLDLMEQVLEYLNNTNKYKILLFGGGSEEIAHLEEFESHFEHCSSPAGRLSFEQELELISHLDLMVSMDSGNGHLAAMFGIPTLTLWGITHPYAGFTPYGQPMENSIMADRGKYPMIPTSVYGNKYPKGYEQVMQTIEPEIVINRITALMGE</sequence>
<dbReference type="CDD" id="cd03789">
    <property type="entry name" value="GT9_LPS_heptosyltransferase"/>
    <property type="match status" value="1"/>
</dbReference>